<dbReference type="RefSeq" id="XP_048132661.1">
    <property type="nucleotide sequence ID" value="XM_048276704.1"/>
</dbReference>
<dbReference type="PROSITE" id="PS00108">
    <property type="entry name" value="PROTEIN_KINASE_ST"/>
    <property type="match status" value="1"/>
</dbReference>
<name>A0ABM3H7T8_9MYRT</name>
<evidence type="ECO:0000256" key="6">
    <source>
        <dbReference type="ARBA" id="ARBA00022786"/>
    </source>
</evidence>
<feature type="coiled-coil region" evidence="9">
    <location>
        <begin position="331"/>
        <end position="418"/>
    </location>
</feature>
<dbReference type="GeneID" id="115727579"/>
<keyword evidence="5" id="KW-0418">Kinase</keyword>
<keyword evidence="4 8" id="KW-0547">Nucleotide-binding</keyword>
<evidence type="ECO:0000256" key="7">
    <source>
        <dbReference type="ARBA" id="ARBA00022840"/>
    </source>
</evidence>
<evidence type="ECO:0000256" key="1">
    <source>
        <dbReference type="ARBA" id="ARBA00000900"/>
    </source>
</evidence>
<dbReference type="PANTHER" id="PTHR45647:SF100">
    <property type="entry name" value="U-BOX DOMAIN-CONTAINING PROTEIN 33"/>
    <property type="match status" value="1"/>
</dbReference>
<dbReference type="CDD" id="cd01989">
    <property type="entry name" value="USP_STK_Ubox_N"/>
    <property type="match status" value="1"/>
</dbReference>
<evidence type="ECO:0000256" key="2">
    <source>
        <dbReference type="ARBA" id="ARBA00012483"/>
    </source>
</evidence>
<protein>
    <recommendedName>
        <fullName evidence="2">RING-type E3 ubiquitin transferase</fullName>
        <ecNumber evidence="2">2.3.2.27</ecNumber>
    </recommendedName>
</protein>
<dbReference type="Gene3D" id="3.30.200.20">
    <property type="entry name" value="Phosphorylase Kinase, domain 1"/>
    <property type="match status" value="1"/>
</dbReference>
<dbReference type="SMART" id="SM00220">
    <property type="entry name" value="S_TKc"/>
    <property type="match status" value="1"/>
</dbReference>
<keyword evidence="12" id="KW-1185">Reference proteome</keyword>
<reference evidence="13" key="1">
    <citation type="submission" date="2025-08" db="UniProtKB">
        <authorList>
            <consortium name="RefSeq"/>
        </authorList>
    </citation>
    <scope>IDENTIFICATION</scope>
    <source>
        <tissue evidence="13">Leaf</tissue>
    </source>
</reference>
<evidence type="ECO:0000256" key="10">
    <source>
        <dbReference type="SAM" id="MobiDB-lite"/>
    </source>
</evidence>
<dbReference type="PROSITE" id="PS50011">
    <property type="entry name" value="PROTEIN_KINASE_DOM"/>
    <property type="match status" value="1"/>
</dbReference>
<accession>A0ABM3H7T8</accession>
<evidence type="ECO:0000256" key="8">
    <source>
        <dbReference type="PROSITE-ProRule" id="PRU10141"/>
    </source>
</evidence>
<proteinExistence type="predicted"/>
<dbReference type="Gene3D" id="1.10.510.10">
    <property type="entry name" value="Transferase(Phosphotransferase) domain 1"/>
    <property type="match status" value="1"/>
</dbReference>
<dbReference type="PANTHER" id="PTHR45647">
    <property type="entry name" value="OS02G0152300 PROTEIN"/>
    <property type="match status" value="1"/>
</dbReference>
<keyword evidence="7 8" id="KW-0067">ATP-binding</keyword>
<dbReference type="Gene3D" id="3.40.50.620">
    <property type="entry name" value="HUPs"/>
    <property type="match status" value="1"/>
</dbReference>
<feature type="region of interest" description="Disordered" evidence="10">
    <location>
        <begin position="179"/>
        <end position="216"/>
    </location>
</feature>
<dbReference type="InterPro" id="IPR011009">
    <property type="entry name" value="Kinase-like_dom_sf"/>
</dbReference>
<feature type="binding site" evidence="8">
    <location>
        <position position="471"/>
    </location>
    <ligand>
        <name>ATP</name>
        <dbReference type="ChEBI" id="CHEBI:30616"/>
    </ligand>
</feature>
<evidence type="ECO:0000256" key="5">
    <source>
        <dbReference type="ARBA" id="ARBA00022777"/>
    </source>
</evidence>
<dbReference type="Pfam" id="PF00069">
    <property type="entry name" value="Pkinase"/>
    <property type="match status" value="1"/>
</dbReference>
<evidence type="ECO:0000256" key="9">
    <source>
        <dbReference type="SAM" id="Coils"/>
    </source>
</evidence>
<dbReference type="EC" id="2.3.2.27" evidence="2"/>
<organism evidence="12 13">
    <name type="scientific">Rhodamnia argentea</name>
    <dbReference type="NCBI Taxonomy" id="178133"/>
    <lineage>
        <taxon>Eukaryota</taxon>
        <taxon>Viridiplantae</taxon>
        <taxon>Streptophyta</taxon>
        <taxon>Embryophyta</taxon>
        <taxon>Tracheophyta</taxon>
        <taxon>Spermatophyta</taxon>
        <taxon>Magnoliopsida</taxon>
        <taxon>eudicotyledons</taxon>
        <taxon>Gunneridae</taxon>
        <taxon>Pentapetalae</taxon>
        <taxon>rosids</taxon>
        <taxon>malvids</taxon>
        <taxon>Myrtales</taxon>
        <taxon>Myrtaceae</taxon>
        <taxon>Myrtoideae</taxon>
        <taxon>Myrteae</taxon>
        <taxon>Australasian group</taxon>
        <taxon>Rhodamnia</taxon>
    </lineage>
</organism>
<dbReference type="PROSITE" id="PS00107">
    <property type="entry name" value="PROTEIN_KINASE_ATP"/>
    <property type="match status" value="1"/>
</dbReference>
<dbReference type="InterPro" id="IPR000719">
    <property type="entry name" value="Prot_kinase_dom"/>
</dbReference>
<keyword evidence="3" id="KW-0808">Transferase</keyword>
<keyword evidence="9" id="KW-0175">Coiled coil</keyword>
<feature type="domain" description="Protein kinase" evidence="11">
    <location>
        <begin position="444"/>
        <end position="717"/>
    </location>
</feature>
<feature type="compositionally biased region" description="Low complexity" evidence="10">
    <location>
        <begin position="190"/>
        <end position="206"/>
    </location>
</feature>
<sequence length="717" mass="80248">MVSEDRIYIAVGKDAKENKSKIVWTVHQSGCNFKICIVHVLVPSRRIPMGGLGAGLLASSANEIVLREHREKERMNANKILDCCLLVCKQMGVTAEKAYIESDSVEKGIVELVHSHEIRKLVMGAAADKLYFKRMTEIKSEKAIFVRDNAHVSSHIWFICDGHLIHTREARTVQVVAEVPSDAPAPKTPSLGAGKSSLSKSQSAKLQRSRTTKLSNPFQDMVKRTFSWNTDRRAVMPIASPSSSDSSPEQPNVASIMLERRDSLRELKSASTSLSYRLQSTQSVYHTGQSSISNTQDMNENDAREGLEAGGMTCAEAEVDITKGGPKEPGKRLYAEKLEEELEKVKDQRDKVMEELRNAQALKSQLENQLMESDQSRKELELKIVESDEMLQTFRQERELLQIDLENARQKAEEVSRRSKGNSSGSKYFSEFSTTEITEAAQNFDESLKIGEGGSGSVYRGFLRHTRVAIKIMKFPGMQGSKEFQQEVDVLSKVRHPHLITLIGACPKPCTLVYEYIPNGSLEDWLRSRDKAKQLPWQARIRIANELCSVLAFLHSYKPHSIVHGDVKPGNILLDEHLVSKLSDFGICRLLSGGERSINNTTVVYPTNPKGSFGYMDPEFLVTRELTTKFDVYSFGIILLQLLTRRPALGIANVVRRAVSAGTLEAILDPLAGEWPYMVAEKLTQLALRCCEISRKSRPDLRSEVWTVLESVAASYQ</sequence>
<dbReference type="SUPFAM" id="SSF56112">
    <property type="entry name" value="Protein kinase-like (PK-like)"/>
    <property type="match status" value="1"/>
</dbReference>
<dbReference type="InterPro" id="IPR008271">
    <property type="entry name" value="Ser/Thr_kinase_AS"/>
</dbReference>
<dbReference type="InterPro" id="IPR051348">
    <property type="entry name" value="U-box_ubiquitin_ligases"/>
</dbReference>
<comment type="catalytic activity">
    <reaction evidence="1">
        <text>S-ubiquitinyl-[E2 ubiquitin-conjugating enzyme]-L-cysteine + [acceptor protein]-L-lysine = [E2 ubiquitin-conjugating enzyme]-L-cysteine + N(6)-ubiquitinyl-[acceptor protein]-L-lysine.</text>
        <dbReference type="EC" id="2.3.2.27"/>
    </reaction>
</comment>
<dbReference type="InterPro" id="IPR014729">
    <property type="entry name" value="Rossmann-like_a/b/a_fold"/>
</dbReference>
<dbReference type="Proteomes" id="UP000827889">
    <property type="component" value="Chromosome 3"/>
</dbReference>
<evidence type="ECO:0000313" key="13">
    <source>
        <dbReference type="RefSeq" id="XP_048132661.1"/>
    </source>
</evidence>
<evidence type="ECO:0000256" key="4">
    <source>
        <dbReference type="ARBA" id="ARBA00022741"/>
    </source>
</evidence>
<gene>
    <name evidence="13" type="primary">LOC115727579</name>
</gene>
<evidence type="ECO:0000259" key="11">
    <source>
        <dbReference type="PROSITE" id="PS50011"/>
    </source>
</evidence>
<evidence type="ECO:0000256" key="3">
    <source>
        <dbReference type="ARBA" id="ARBA00022679"/>
    </source>
</evidence>
<dbReference type="InterPro" id="IPR017441">
    <property type="entry name" value="Protein_kinase_ATP_BS"/>
</dbReference>
<evidence type="ECO:0000313" key="12">
    <source>
        <dbReference type="Proteomes" id="UP000827889"/>
    </source>
</evidence>
<keyword evidence="6" id="KW-0833">Ubl conjugation pathway</keyword>